<feature type="domain" description="Peptidase M12A" evidence="14">
    <location>
        <begin position="411"/>
        <end position="612"/>
    </location>
</feature>
<dbReference type="InterPro" id="IPR024079">
    <property type="entry name" value="MetalloPept_cat_dom_sf"/>
</dbReference>
<feature type="compositionally biased region" description="Low complexity" evidence="12">
    <location>
        <begin position="74"/>
        <end position="88"/>
    </location>
</feature>
<keyword evidence="2 10" id="KW-0645">Protease</keyword>
<evidence type="ECO:0000313" key="15">
    <source>
        <dbReference type="EMBL" id="KAL3088274.1"/>
    </source>
</evidence>
<reference evidence="15 16" key="1">
    <citation type="submission" date="2024-10" db="EMBL/GenBank/DDBJ databases">
        <authorList>
            <person name="Kim D."/>
        </authorList>
    </citation>
    <scope>NUCLEOTIDE SEQUENCE [LARGE SCALE GENOMIC DNA]</scope>
    <source>
        <strain evidence="15">BH-2024</strain>
    </source>
</reference>
<dbReference type="Pfam" id="PF01549">
    <property type="entry name" value="ShK"/>
    <property type="match status" value="1"/>
</dbReference>
<dbReference type="PANTHER" id="PTHR10127">
    <property type="entry name" value="DISCOIDIN, CUB, EGF, LAMININ , AND ZINC METALLOPROTEASE DOMAIN CONTAINING"/>
    <property type="match status" value="1"/>
</dbReference>
<keyword evidence="4 10" id="KW-0378">Hydrolase</keyword>
<keyword evidence="11" id="KW-0732">Signal</keyword>
<dbReference type="InterPro" id="IPR003582">
    <property type="entry name" value="ShKT_dom"/>
</dbReference>
<comment type="function">
    <text evidence="1">Metalloprotease.</text>
</comment>
<dbReference type="SMART" id="SM00254">
    <property type="entry name" value="ShKT"/>
    <property type="match status" value="1"/>
</dbReference>
<proteinExistence type="predicted"/>
<dbReference type="Proteomes" id="UP001620626">
    <property type="component" value="Unassembled WGS sequence"/>
</dbReference>
<evidence type="ECO:0000256" key="2">
    <source>
        <dbReference type="ARBA" id="ARBA00022670"/>
    </source>
</evidence>
<dbReference type="Gene3D" id="1.10.10.1940">
    <property type="match status" value="1"/>
</dbReference>
<feature type="region of interest" description="Disordered" evidence="12">
    <location>
        <begin position="38"/>
        <end position="135"/>
    </location>
</feature>
<evidence type="ECO:0000256" key="10">
    <source>
        <dbReference type="PROSITE-ProRule" id="PRU01211"/>
    </source>
</evidence>
<dbReference type="PROSITE" id="PS51670">
    <property type="entry name" value="SHKT"/>
    <property type="match status" value="1"/>
</dbReference>
<evidence type="ECO:0000259" key="13">
    <source>
        <dbReference type="PROSITE" id="PS51670"/>
    </source>
</evidence>
<protein>
    <recommendedName>
        <fullName evidence="11">Metalloendopeptidase</fullName>
        <ecNumber evidence="11">3.4.24.-</ecNumber>
    </recommendedName>
</protein>
<feature type="compositionally biased region" description="Polar residues" evidence="12">
    <location>
        <begin position="58"/>
        <end position="73"/>
    </location>
</feature>
<gene>
    <name evidence="15" type="ORF">niasHT_023834</name>
</gene>
<dbReference type="InterPro" id="IPR006026">
    <property type="entry name" value="Peptidase_Metallo"/>
</dbReference>
<keyword evidence="6 10" id="KW-0482">Metalloprotease</keyword>
<dbReference type="EMBL" id="JBICBT010001002">
    <property type="protein sequence ID" value="KAL3088274.1"/>
    <property type="molecule type" value="Genomic_DNA"/>
</dbReference>
<keyword evidence="7" id="KW-0865">Zymogen</keyword>
<feature type="region of interest" description="Disordered" evidence="12">
    <location>
        <begin position="147"/>
        <end position="254"/>
    </location>
</feature>
<accession>A0ABD2JCB5</accession>
<keyword evidence="5 10" id="KW-0862">Zinc</keyword>
<comment type="caution">
    <text evidence="9">Lacks conserved residue(s) required for the propagation of feature annotation.</text>
</comment>
<evidence type="ECO:0000256" key="12">
    <source>
        <dbReference type="SAM" id="MobiDB-lite"/>
    </source>
</evidence>
<evidence type="ECO:0000256" key="3">
    <source>
        <dbReference type="ARBA" id="ARBA00022723"/>
    </source>
</evidence>
<comment type="cofactor">
    <cofactor evidence="10 11">
        <name>Zn(2+)</name>
        <dbReference type="ChEBI" id="CHEBI:29105"/>
    </cofactor>
    <text evidence="10 11">Binds 1 zinc ion per subunit.</text>
</comment>
<feature type="binding site" evidence="10">
    <location>
        <position position="506"/>
    </location>
    <ligand>
        <name>Zn(2+)</name>
        <dbReference type="ChEBI" id="CHEBI:29105"/>
        <note>catalytic</note>
    </ligand>
</feature>
<feature type="binding site" evidence="10">
    <location>
        <position position="516"/>
    </location>
    <ligand>
        <name>Zn(2+)</name>
        <dbReference type="ChEBI" id="CHEBI:29105"/>
        <note>catalytic</note>
    </ligand>
</feature>
<dbReference type="PRINTS" id="PR00480">
    <property type="entry name" value="ASTACIN"/>
</dbReference>
<evidence type="ECO:0000256" key="11">
    <source>
        <dbReference type="RuleBase" id="RU361183"/>
    </source>
</evidence>
<dbReference type="SUPFAM" id="SSF55486">
    <property type="entry name" value="Metalloproteases ('zincins'), catalytic domain"/>
    <property type="match status" value="1"/>
</dbReference>
<dbReference type="PANTHER" id="PTHR10127:SF802">
    <property type="entry name" value="ZINC METALLOPROTEINASE NAS-10"/>
    <property type="match status" value="1"/>
</dbReference>
<dbReference type="SMART" id="SM00235">
    <property type="entry name" value="ZnMc"/>
    <property type="match status" value="1"/>
</dbReference>
<keyword evidence="8" id="KW-1015">Disulfide bond</keyword>
<dbReference type="PROSITE" id="PS51864">
    <property type="entry name" value="ASTACIN"/>
    <property type="match status" value="1"/>
</dbReference>
<feature type="compositionally biased region" description="Polar residues" evidence="12">
    <location>
        <begin position="236"/>
        <end position="245"/>
    </location>
</feature>
<sequence>MMFQFRHFPSKCLIFLLLSVLCYACTDCAGGAQQMRGEGFVGRGPPPMVEGKREENGGSWSTEWTQKPWSWSESWGGAADGRSSAGGATDWADGTQPWTESTPAALPSAAPPQTKTNEEDTGTTEDSAEGGGGQKRREGLLQRFCARHPDSSKCRGNSGGTEKVPESENGEGGGLMERFCARHPEHSKCNGGTEEGTDTTQQTPWHSTASPNGDFSAWSSSAGGYNRRPPSFHNFRPSSAISPNATDERPPTPTTNVDMHAAQMDKDVKPEDPSVSFGFLSEEAREAMLKNCLSGAVDCKAQPFGMIQKRTMVLQHEMDFMRKVRPYQSGEMVQKRVEMVQKLKQKMLEVAGLDEHVQPVNDGTFQHDVLLTEKQSEELIKALNNVPKPGKKLHRYGYGHRFKRASLFLEQFAAQKWPIGQPIAFFFDPKIEEFEKQMVRQAHQMIEAQTCIRFRPSDSKPNSDFLYYIKVSTPTFCGLSYIGHVSPANPIYLSFQCQDPVGVAVHETMHALGANHEHLRADREEHLDIQWANINPQFYDFFAIADPSKFTSYGSAYAYDSIMHYGPFTATLDTSRPTMVPKKNAEQNMALMGQRKKLSTKDVELLNKMYCKQNCEDRNVYCGFWALRNFCQMPPQLGWMRQNCRKSCGLC</sequence>
<name>A0ABD2JCB5_9BILA</name>
<evidence type="ECO:0000313" key="16">
    <source>
        <dbReference type="Proteomes" id="UP001620626"/>
    </source>
</evidence>
<feature type="signal peptide" evidence="11">
    <location>
        <begin position="1"/>
        <end position="24"/>
    </location>
</feature>
<evidence type="ECO:0000256" key="8">
    <source>
        <dbReference type="ARBA" id="ARBA00023157"/>
    </source>
</evidence>
<feature type="domain" description="ShKT" evidence="13">
    <location>
        <begin position="611"/>
        <end position="651"/>
    </location>
</feature>
<feature type="compositionally biased region" description="Acidic residues" evidence="12">
    <location>
        <begin position="119"/>
        <end position="128"/>
    </location>
</feature>
<dbReference type="EC" id="3.4.24.-" evidence="11"/>
<evidence type="ECO:0000256" key="7">
    <source>
        <dbReference type="ARBA" id="ARBA00023145"/>
    </source>
</evidence>
<dbReference type="Pfam" id="PF01400">
    <property type="entry name" value="Astacin"/>
    <property type="match status" value="1"/>
</dbReference>
<dbReference type="GO" id="GO:0004222">
    <property type="term" value="F:metalloendopeptidase activity"/>
    <property type="evidence" value="ECO:0007669"/>
    <property type="project" value="UniProtKB-UniRule"/>
</dbReference>
<feature type="active site" evidence="10">
    <location>
        <position position="507"/>
    </location>
</feature>
<evidence type="ECO:0000256" key="9">
    <source>
        <dbReference type="PROSITE-ProRule" id="PRU01005"/>
    </source>
</evidence>
<feature type="compositionally biased region" description="Polar residues" evidence="12">
    <location>
        <begin position="204"/>
        <end position="223"/>
    </location>
</feature>
<feature type="compositionally biased region" description="Low complexity" evidence="12">
    <location>
        <begin position="103"/>
        <end position="112"/>
    </location>
</feature>
<feature type="compositionally biased region" description="Basic and acidic residues" evidence="12">
    <location>
        <begin position="179"/>
        <end position="188"/>
    </location>
</feature>
<evidence type="ECO:0000256" key="5">
    <source>
        <dbReference type="ARBA" id="ARBA00022833"/>
    </source>
</evidence>
<dbReference type="GO" id="GO:0006508">
    <property type="term" value="P:proteolysis"/>
    <property type="evidence" value="ECO:0007669"/>
    <property type="project" value="UniProtKB-KW"/>
</dbReference>
<feature type="chain" id="PRO_5044525177" description="Metalloendopeptidase" evidence="11">
    <location>
        <begin position="25"/>
        <end position="651"/>
    </location>
</feature>
<dbReference type="AlphaFoldDB" id="A0ABD2JCB5"/>
<dbReference type="CDD" id="cd04280">
    <property type="entry name" value="ZnMc_astacin_like"/>
    <property type="match status" value="1"/>
</dbReference>
<evidence type="ECO:0000256" key="1">
    <source>
        <dbReference type="ARBA" id="ARBA00002657"/>
    </source>
</evidence>
<dbReference type="InterPro" id="IPR001506">
    <property type="entry name" value="Peptidase_M12A"/>
</dbReference>
<organism evidence="15 16">
    <name type="scientific">Heterodera trifolii</name>
    <dbReference type="NCBI Taxonomy" id="157864"/>
    <lineage>
        <taxon>Eukaryota</taxon>
        <taxon>Metazoa</taxon>
        <taxon>Ecdysozoa</taxon>
        <taxon>Nematoda</taxon>
        <taxon>Chromadorea</taxon>
        <taxon>Rhabditida</taxon>
        <taxon>Tylenchina</taxon>
        <taxon>Tylenchomorpha</taxon>
        <taxon>Tylenchoidea</taxon>
        <taxon>Heteroderidae</taxon>
        <taxon>Heteroderinae</taxon>
        <taxon>Heterodera</taxon>
    </lineage>
</organism>
<evidence type="ECO:0000256" key="4">
    <source>
        <dbReference type="ARBA" id="ARBA00022801"/>
    </source>
</evidence>
<feature type="binding site" evidence="10">
    <location>
        <position position="510"/>
    </location>
    <ligand>
        <name>Zn(2+)</name>
        <dbReference type="ChEBI" id="CHEBI:29105"/>
        <note>catalytic</note>
    </ligand>
</feature>
<evidence type="ECO:0000256" key="6">
    <source>
        <dbReference type="ARBA" id="ARBA00023049"/>
    </source>
</evidence>
<evidence type="ECO:0000259" key="14">
    <source>
        <dbReference type="PROSITE" id="PS51864"/>
    </source>
</evidence>
<comment type="caution">
    <text evidence="15">The sequence shown here is derived from an EMBL/GenBank/DDBJ whole genome shotgun (WGS) entry which is preliminary data.</text>
</comment>
<dbReference type="InterPro" id="IPR034035">
    <property type="entry name" value="Astacin-like_dom"/>
</dbReference>
<keyword evidence="16" id="KW-1185">Reference proteome</keyword>
<dbReference type="GO" id="GO:0008270">
    <property type="term" value="F:zinc ion binding"/>
    <property type="evidence" value="ECO:0007669"/>
    <property type="project" value="UniProtKB-UniRule"/>
</dbReference>
<dbReference type="Gene3D" id="3.40.390.10">
    <property type="entry name" value="Collagenase (Catalytic Domain)"/>
    <property type="match status" value="1"/>
</dbReference>
<keyword evidence="3 10" id="KW-0479">Metal-binding</keyword>